<evidence type="ECO:0000313" key="3">
    <source>
        <dbReference type="Proteomes" id="UP001243717"/>
    </source>
</evidence>
<sequence length="123" mass="14187">MKLRQKVGAWMVIYSAFAFILLLVGVGLEVAFGLTIKMPKIFFTHSFTTIPLVGTILIYPRLIFFCIAILVPLLTAMIGVENDFEIWKEWYFWILTAGCVAYMFYFLLNTTNEGLTSRSDQRR</sequence>
<feature type="transmembrane region" description="Helical" evidence="1">
    <location>
        <begin position="90"/>
        <end position="108"/>
    </location>
</feature>
<feature type="transmembrane region" description="Helical" evidence="1">
    <location>
        <begin position="12"/>
        <end position="36"/>
    </location>
</feature>
<keyword evidence="1" id="KW-1133">Transmembrane helix</keyword>
<dbReference type="Proteomes" id="UP001243717">
    <property type="component" value="Unassembled WGS sequence"/>
</dbReference>
<name>A0ABU1ANJ6_9BACT</name>
<evidence type="ECO:0000256" key="1">
    <source>
        <dbReference type="SAM" id="Phobius"/>
    </source>
</evidence>
<organism evidence="2 3">
    <name type="scientific">Thalassobacterium sedimentorum</name>
    <dbReference type="NCBI Taxonomy" id="3041258"/>
    <lineage>
        <taxon>Bacteria</taxon>
        <taxon>Pseudomonadati</taxon>
        <taxon>Verrucomicrobiota</taxon>
        <taxon>Opitutia</taxon>
        <taxon>Puniceicoccales</taxon>
        <taxon>Coraliomargaritaceae</taxon>
        <taxon>Thalassobacterium</taxon>
    </lineage>
</organism>
<evidence type="ECO:0000313" key="2">
    <source>
        <dbReference type="EMBL" id="MDQ8196367.1"/>
    </source>
</evidence>
<reference evidence="2 3" key="1">
    <citation type="submission" date="2023-04" db="EMBL/GenBank/DDBJ databases">
        <title>A novel bacteria isolated from coastal sediment.</title>
        <authorList>
            <person name="Liu X.-J."/>
            <person name="Du Z.-J."/>
        </authorList>
    </citation>
    <scope>NUCLEOTIDE SEQUENCE [LARGE SCALE GENOMIC DNA]</scope>
    <source>
        <strain evidence="2 3">SDUM461004</strain>
    </source>
</reference>
<dbReference type="EMBL" id="JARXIC010000072">
    <property type="protein sequence ID" value="MDQ8196367.1"/>
    <property type="molecule type" value="Genomic_DNA"/>
</dbReference>
<accession>A0ABU1ANJ6</accession>
<gene>
    <name evidence="2" type="ORF">QEH59_18195</name>
</gene>
<proteinExistence type="predicted"/>
<protein>
    <submittedName>
        <fullName evidence="2">Uncharacterized protein</fullName>
    </submittedName>
</protein>
<keyword evidence="1" id="KW-0812">Transmembrane</keyword>
<keyword evidence="3" id="KW-1185">Reference proteome</keyword>
<feature type="transmembrane region" description="Helical" evidence="1">
    <location>
        <begin position="56"/>
        <end position="78"/>
    </location>
</feature>
<keyword evidence="1" id="KW-0472">Membrane</keyword>
<comment type="caution">
    <text evidence="2">The sequence shown here is derived from an EMBL/GenBank/DDBJ whole genome shotgun (WGS) entry which is preliminary data.</text>
</comment>